<feature type="domain" description="PepSY" evidence="3">
    <location>
        <begin position="90"/>
        <end position="148"/>
    </location>
</feature>
<feature type="compositionally biased region" description="Basic and acidic residues" evidence="1">
    <location>
        <begin position="32"/>
        <end position="48"/>
    </location>
</feature>
<evidence type="ECO:0000256" key="1">
    <source>
        <dbReference type="SAM" id="MobiDB-lite"/>
    </source>
</evidence>
<evidence type="ECO:0000313" key="4">
    <source>
        <dbReference type="EMBL" id="OKH96539.1"/>
    </source>
</evidence>
<dbReference type="STRING" id="1048205.AB852_08285"/>
<organism evidence="4 5">
    <name type="scientific">Streptomyces uncialis</name>
    <dbReference type="NCBI Taxonomy" id="1048205"/>
    <lineage>
        <taxon>Bacteria</taxon>
        <taxon>Bacillati</taxon>
        <taxon>Actinomycetota</taxon>
        <taxon>Actinomycetes</taxon>
        <taxon>Kitasatosporales</taxon>
        <taxon>Streptomycetaceae</taxon>
        <taxon>Streptomyces</taxon>
    </lineage>
</organism>
<feature type="region of interest" description="Disordered" evidence="1">
    <location>
        <begin position="28"/>
        <end position="88"/>
    </location>
</feature>
<reference evidence="4 5" key="1">
    <citation type="submission" date="2015-06" db="EMBL/GenBank/DDBJ databases">
        <title>Cloning and characterization of the uncialamcin biosynthetic gene cluster.</title>
        <authorList>
            <person name="Yan X."/>
            <person name="Huang T."/>
            <person name="Ge H."/>
            <person name="Shen B."/>
        </authorList>
    </citation>
    <scope>NUCLEOTIDE SEQUENCE [LARGE SCALE GENOMIC DNA]</scope>
    <source>
        <strain evidence="4 5">DCA2648</strain>
    </source>
</reference>
<comment type="caution">
    <text evidence="4">The sequence shown here is derived from an EMBL/GenBank/DDBJ whole genome shotgun (WGS) entry which is preliminary data.</text>
</comment>
<accession>A0A1Q4VFF2</accession>
<dbReference type="EMBL" id="LFBV01000001">
    <property type="protein sequence ID" value="OKH96539.1"/>
    <property type="molecule type" value="Genomic_DNA"/>
</dbReference>
<feature type="chain" id="PRO_5012479488" description="PepSY domain-containing protein" evidence="2">
    <location>
        <begin position="26"/>
        <end position="240"/>
    </location>
</feature>
<dbReference type="Proteomes" id="UP000186455">
    <property type="component" value="Unassembled WGS sequence"/>
</dbReference>
<gene>
    <name evidence="4" type="ORF">AB852_08285</name>
</gene>
<evidence type="ECO:0000259" key="3">
    <source>
        <dbReference type="Pfam" id="PF03413"/>
    </source>
</evidence>
<sequence>MKRKIVIATAAAALLVGGGTATAFAVVGGDGDGDRGVHKSSVELKGDDRDDADDRDDDKNERDDRDDRADDRADGKDDADDRAAAPTGVKVTAAEAIATALKERSGTVVSVDLDEDDSKVAWDVEIIGADRNVHNVTVDPGNGKVLGSYAEKDDDDRDDVKRDLAALKGAQVNAQDAVRAAAAYGTVTSLDLDDDGSGAWDAETRASGKAADWTVSLTSAKVAPAAADTDDDSDSDDSDD</sequence>
<proteinExistence type="predicted"/>
<evidence type="ECO:0000313" key="5">
    <source>
        <dbReference type="Proteomes" id="UP000186455"/>
    </source>
</evidence>
<dbReference type="Gene3D" id="3.10.450.40">
    <property type="match status" value="1"/>
</dbReference>
<protein>
    <recommendedName>
        <fullName evidence="3">PepSY domain-containing protein</fullName>
    </recommendedName>
</protein>
<dbReference type="AlphaFoldDB" id="A0A1Q4VFF2"/>
<feature type="signal peptide" evidence="2">
    <location>
        <begin position="1"/>
        <end position="25"/>
    </location>
</feature>
<dbReference type="RefSeq" id="WP_073785032.1">
    <property type="nucleotide sequence ID" value="NZ_LFBV01000001.1"/>
</dbReference>
<feature type="compositionally biased region" description="Basic and acidic residues" evidence="1">
    <location>
        <begin position="57"/>
        <end position="83"/>
    </location>
</feature>
<dbReference type="InterPro" id="IPR025711">
    <property type="entry name" value="PepSY"/>
</dbReference>
<keyword evidence="5" id="KW-1185">Reference proteome</keyword>
<keyword evidence="2" id="KW-0732">Signal</keyword>
<dbReference type="Pfam" id="PF03413">
    <property type="entry name" value="PepSY"/>
    <property type="match status" value="1"/>
</dbReference>
<evidence type="ECO:0000256" key="2">
    <source>
        <dbReference type="SAM" id="SignalP"/>
    </source>
</evidence>
<name>A0A1Q4VFF2_9ACTN</name>